<evidence type="ECO:0000256" key="4">
    <source>
        <dbReference type="ARBA" id="ARBA00022737"/>
    </source>
</evidence>
<feature type="binding site" evidence="10">
    <location>
        <position position="51"/>
    </location>
    <ligand>
        <name>[4Fe-4S] cluster</name>
        <dbReference type="ChEBI" id="CHEBI:49883"/>
        <label>1</label>
    </ligand>
</feature>
<dbReference type="PROSITE" id="PS51379">
    <property type="entry name" value="4FE4S_FER_2"/>
    <property type="match status" value="6"/>
</dbReference>
<keyword evidence="6 10" id="KW-0249">Electron transport</keyword>
<dbReference type="AlphaFoldDB" id="A0A1D8GP63"/>
<dbReference type="GO" id="GO:0051539">
    <property type="term" value="F:4 iron, 4 sulfur cluster binding"/>
    <property type="evidence" value="ECO:0007669"/>
    <property type="project" value="UniProtKB-UniRule"/>
</dbReference>
<dbReference type="Gene3D" id="1.10.15.40">
    <property type="entry name" value="Electron transport complex subunit B, putative Fe-S cluster"/>
    <property type="match status" value="1"/>
</dbReference>
<keyword evidence="14" id="KW-1185">Reference proteome</keyword>
<dbReference type="Pfam" id="PF14697">
    <property type="entry name" value="Fer4_21"/>
    <property type="match status" value="2"/>
</dbReference>
<keyword evidence="2 10" id="KW-0004">4Fe-4S</keyword>
<keyword evidence="5 10" id="KW-1278">Translocase</keyword>
<feature type="domain" description="4Fe-4S ferredoxin-type" evidence="11">
    <location>
        <begin position="143"/>
        <end position="163"/>
    </location>
</feature>
<dbReference type="PROSITE" id="PS00198">
    <property type="entry name" value="4FE4S_FER_1"/>
    <property type="match status" value="3"/>
</dbReference>
<dbReference type="InterPro" id="IPR017896">
    <property type="entry name" value="4Fe4S_Fe-S-bd"/>
</dbReference>
<dbReference type="GO" id="GO:0022900">
    <property type="term" value="P:electron transport chain"/>
    <property type="evidence" value="ECO:0007669"/>
    <property type="project" value="UniProtKB-UniRule"/>
</dbReference>
<feature type="binding site" evidence="10">
    <location>
        <position position="179"/>
    </location>
    <ligand>
        <name>[4Fe-4S] cluster</name>
        <dbReference type="ChEBI" id="CHEBI:49883"/>
        <label>3</label>
    </ligand>
</feature>
<organism evidence="13 14">
    <name type="scientific">Geosporobacter ferrireducens</name>
    <dbReference type="NCBI Taxonomy" id="1424294"/>
    <lineage>
        <taxon>Bacteria</taxon>
        <taxon>Bacillati</taxon>
        <taxon>Bacillota</taxon>
        <taxon>Clostridia</taxon>
        <taxon>Peptostreptococcales</taxon>
        <taxon>Thermotaleaceae</taxon>
        <taxon>Geosporobacter</taxon>
    </lineage>
</organism>
<feature type="domain" description="4Fe-4S ferredoxin-type" evidence="11">
    <location>
        <begin position="238"/>
        <end position="267"/>
    </location>
</feature>
<dbReference type="HAMAP" id="MF_00463">
    <property type="entry name" value="RsxB_RnfB"/>
    <property type="match status" value="1"/>
</dbReference>
<feature type="domain" description="4Fe-4S" evidence="12">
    <location>
        <begin position="34"/>
        <end position="93"/>
    </location>
</feature>
<gene>
    <name evidence="10" type="primary">rnfB</name>
    <name evidence="13" type="ORF">Gferi_26235</name>
</gene>
<evidence type="ECO:0000313" key="14">
    <source>
        <dbReference type="Proteomes" id="UP000095743"/>
    </source>
</evidence>
<evidence type="ECO:0000256" key="8">
    <source>
        <dbReference type="ARBA" id="ARBA00023014"/>
    </source>
</evidence>
<dbReference type="EMBL" id="CP017269">
    <property type="protein sequence ID" value="AOT72746.1"/>
    <property type="molecule type" value="Genomic_DNA"/>
</dbReference>
<keyword evidence="4 10" id="KW-0677">Repeat</keyword>
<sequence>MDISAIVLPIVSLGGMGLLFGAGLAFASQKFAVEVDPRVVAVRDALPGANCGGCGYPGCDGFANGVVAGNAPVNGCPVGGPECAKKLAEIMGVDAGDTAKKVARVICKGDSSNCKEKFDYFGIQDCKAASMIAGGSKSCGYGCLGLGTCVKACQFDAIEITDGKVARIIPERCTACGKCIEVCPKQVIHFTPYEQDVVVDCNNEETGKLVRQKCNVGCIACQICVKACPFDAMEFSNNLAKINYEKCTNCMICAEKCPTKAIYANFEKRRKAEIIAENCIGCTICKKQCPVDAIEGELKQVHTVNAEKCIGCGVCEKKCPKKTIKMS</sequence>
<comment type="cofactor">
    <cofactor evidence="10">
        <name>[4Fe-4S] cluster</name>
        <dbReference type="ChEBI" id="CHEBI:49883"/>
    </cofactor>
    <text evidence="10">Binds 3 [4Fe-4S] clusters.</text>
</comment>
<dbReference type="PANTHER" id="PTHR43560:SF1">
    <property type="entry name" value="ION-TRANSLOCATING OXIDOREDUCTASE COMPLEX SUBUNIT B"/>
    <property type="match status" value="1"/>
</dbReference>
<dbReference type="SUPFAM" id="SSF54862">
    <property type="entry name" value="4Fe-4S ferredoxins"/>
    <property type="match status" value="2"/>
</dbReference>
<feature type="binding site" evidence="10">
    <location>
        <position position="59"/>
    </location>
    <ligand>
        <name>[4Fe-4S] cluster</name>
        <dbReference type="ChEBI" id="CHEBI:49883"/>
        <label>1</label>
    </ligand>
</feature>
<evidence type="ECO:0000256" key="10">
    <source>
        <dbReference type="HAMAP-Rule" id="MF_00463"/>
    </source>
</evidence>
<dbReference type="STRING" id="1424294.Gferi_26235"/>
<feature type="binding site" evidence="10">
    <location>
        <position position="183"/>
    </location>
    <ligand>
        <name>[4Fe-4S] cluster</name>
        <dbReference type="ChEBI" id="CHEBI:49883"/>
        <label>2</label>
    </ligand>
</feature>
<dbReference type="PROSITE" id="PS51656">
    <property type="entry name" value="4FE4S"/>
    <property type="match status" value="1"/>
</dbReference>
<name>A0A1D8GP63_9FIRM</name>
<dbReference type="InterPro" id="IPR017900">
    <property type="entry name" value="4Fe4S_Fe_S_CS"/>
</dbReference>
<feature type="binding site" evidence="10">
    <location>
        <position position="153"/>
    </location>
    <ligand>
        <name>[4Fe-4S] cluster</name>
        <dbReference type="ChEBI" id="CHEBI:49883"/>
        <label>3</label>
    </ligand>
</feature>
<dbReference type="GO" id="GO:0005886">
    <property type="term" value="C:plasma membrane"/>
    <property type="evidence" value="ECO:0007669"/>
    <property type="project" value="UniProtKB-SubCell"/>
</dbReference>
<proteinExistence type="inferred from homology"/>
<dbReference type="CDD" id="cd10549">
    <property type="entry name" value="MtMvhB_like"/>
    <property type="match status" value="2"/>
</dbReference>
<evidence type="ECO:0000259" key="12">
    <source>
        <dbReference type="PROSITE" id="PS51656"/>
    </source>
</evidence>
<dbReference type="GO" id="GO:0009055">
    <property type="term" value="F:electron transfer activity"/>
    <property type="evidence" value="ECO:0007669"/>
    <property type="project" value="InterPro"/>
</dbReference>
<dbReference type="GO" id="GO:0046872">
    <property type="term" value="F:metal ion binding"/>
    <property type="evidence" value="ECO:0007669"/>
    <property type="project" value="UniProtKB-KW"/>
</dbReference>
<dbReference type="Pfam" id="PF13187">
    <property type="entry name" value="Fer4_9"/>
    <property type="match status" value="1"/>
</dbReference>
<evidence type="ECO:0000259" key="11">
    <source>
        <dbReference type="PROSITE" id="PS51379"/>
    </source>
</evidence>
<comment type="subunit">
    <text evidence="10">The complex is composed of six subunits: RnfA, RnfB, RnfC, RnfD, RnfE and RnfG.</text>
</comment>
<feature type="binding site" evidence="10">
    <location>
        <position position="76"/>
    </location>
    <ligand>
        <name>[4Fe-4S] cluster</name>
        <dbReference type="ChEBI" id="CHEBI:49883"/>
        <label>1</label>
    </ligand>
</feature>
<feature type="domain" description="4Fe-4S ferredoxin-type" evidence="11">
    <location>
        <begin position="270"/>
        <end position="299"/>
    </location>
</feature>
<feature type="binding site" evidence="10">
    <location>
        <position position="149"/>
    </location>
    <ligand>
        <name>[4Fe-4S] cluster</name>
        <dbReference type="ChEBI" id="CHEBI:49883"/>
        <label>2</label>
    </ligand>
</feature>
<dbReference type="InterPro" id="IPR050395">
    <property type="entry name" value="4Fe4S_Ferredoxin_RnfB"/>
</dbReference>
<evidence type="ECO:0000256" key="1">
    <source>
        <dbReference type="ARBA" id="ARBA00022448"/>
    </source>
</evidence>
<keyword evidence="8 10" id="KW-0411">Iron-sulfur</keyword>
<evidence type="ECO:0000256" key="7">
    <source>
        <dbReference type="ARBA" id="ARBA00023004"/>
    </source>
</evidence>
<keyword evidence="9 10" id="KW-0472">Membrane</keyword>
<keyword evidence="1 10" id="KW-0813">Transport</keyword>
<dbReference type="Gene3D" id="3.30.70.20">
    <property type="match status" value="3"/>
</dbReference>
<feature type="domain" description="4Fe-4S ferredoxin-type" evidence="11">
    <location>
        <begin position="207"/>
        <end position="237"/>
    </location>
</feature>
<dbReference type="OrthoDB" id="9789936at2"/>
<dbReference type="KEGG" id="gfe:Gferi_26235"/>
<feature type="binding site" evidence="10">
    <location>
        <position position="54"/>
    </location>
    <ligand>
        <name>[4Fe-4S] cluster</name>
        <dbReference type="ChEBI" id="CHEBI:49883"/>
        <label>1</label>
    </ligand>
</feature>
<keyword evidence="10" id="KW-1003">Cell membrane</keyword>
<feature type="domain" description="4Fe-4S ferredoxin-type" evidence="11">
    <location>
        <begin position="300"/>
        <end position="327"/>
    </location>
</feature>
<comment type="subcellular location">
    <subcellularLocation>
        <location evidence="10">Cell membrane</location>
    </subcellularLocation>
</comment>
<feature type="binding site" evidence="10">
    <location>
        <position position="173"/>
    </location>
    <ligand>
        <name>[4Fe-4S] cluster</name>
        <dbReference type="ChEBI" id="CHEBI:49883"/>
        <label>3</label>
    </ligand>
</feature>
<reference evidence="13 14" key="1">
    <citation type="submission" date="2016-09" db="EMBL/GenBank/DDBJ databases">
        <title>Genomic analysis reveals versatility of anaerobic energy metabolism of Geosporobacter ferrireducens IRF9 of phylum Firmicutes.</title>
        <authorList>
            <person name="Kim S.-J."/>
        </authorList>
    </citation>
    <scope>NUCLEOTIDE SEQUENCE [LARGE SCALE GENOMIC DNA]</scope>
    <source>
        <strain evidence="13 14">IRF9</strain>
    </source>
</reference>
<feature type="domain" description="4Fe-4S ferredoxin-type" evidence="11">
    <location>
        <begin position="164"/>
        <end position="193"/>
    </location>
</feature>
<dbReference type="InterPro" id="IPR010207">
    <property type="entry name" value="Elect_transpt_cplx_RnfB/RsxB"/>
</dbReference>
<dbReference type="RefSeq" id="WP_069981055.1">
    <property type="nucleotide sequence ID" value="NZ_CP017269.1"/>
</dbReference>
<dbReference type="NCBIfam" id="TIGR01944">
    <property type="entry name" value="rnfB"/>
    <property type="match status" value="1"/>
</dbReference>
<evidence type="ECO:0000313" key="13">
    <source>
        <dbReference type="EMBL" id="AOT72746.1"/>
    </source>
</evidence>
<evidence type="ECO:0000256" key="9">
    <source>
        <dbReference type="ARBA" id="ARBA00023136"/>
    </source>
</evidence>
<dbReference type="Pfam" id="PF04060">
    <property type="entry name" value="FeS"/>
    <property type="match status" value="1"/>
</dbReference>
<feature type="binding site" evidence="10">
    <location>
        <position position="143"/>
    </location>
    <ligand>
        <name>[4Fe-4S] cluster</name>
        <dbReference type="ChEBI" id="CHEBI:49883"/>
        <label>2</label>
    </ligand>
</feature>
<feature type="binding site" evidence="10">
    <location>
        <position position="176"/>
    </location>
    <ligand>
        <name>[4Fe-4S] cluster</name>
        <dbReference type="ChEBI" id="CHEBI:49883"/>
        <label>3</label>
    </ligand>
</feature>
<evidence type="ECO:0000256" key="5">
    <source>
        <dbReference type="ARBA" id="ARBA00022967"/>
    </source>
</evidence>
<feature type="binding site" evidence="10">
    <location>
        <position position="139"/>
    </location>
    <ligand>
        <name>[4Fe-4S] cluster</name>
        <dbReference type="ChEBI" id="CHEBI:49883"/>
        <label>2</label>
    </ligand>
</feature>
<protein>
    <recommendedName>
        <fullName evidence="10">Ion-translocating oxidoreductase complex subunit B</fullName>
        <ecNumber evidence="10">7.-.-.-</ecNumber>
    </recommendedName>
    <alternativeName>
        <fullName evidence="10">Rnf electron transport complex subunit B</fullName>
    </alternativeName>
</protein>
<feature type="region of interest" description="Hydrophobic" evidence="10">
    <location>
        <begin position="1"/>
        <end position="28"/>
    </location>
</feature>
<keyword evidence="3 10" id="KW-0479">Metal-binding</keyword>
<comment type="function">
    <text evidence="10">Part of a membrane-bound complex that couples electron transfer with translocation of ions across the membrane.</text>
</comment>
<comment type="similarity">
    <text evidence="10">Belongs to the 4Fe4S bacterial-type ferredoxin family. RnfB subfamily.</text>
</comment>
<keyword evidence="7 10" id="KW-0408">Iron</keyword>
<accession>A0A1D8GP63</accession>
<comment type="caution">
    <text evidence="10">Lacks conserved residue(s) required for the propagation of feature annotation.</text>
</comment>
<evidence type="ECO:0000256" key="3">
    <source>
        <dbReference type="ARBA" id="ARBA00022723"/>
    </source>
</evidence>
<dbReference type="PANTHER" id="PTHR43560">
    <property type="entry name" value="ION-TRANSLOCATING OXIDOREDUCTASE COMPLEX SUBUNIT B"/>
    <property type="match status" value="1"/>
</dbReference>
<evidence type="ECO:0000256" key="2">
    <source>
        <dbReference type="ARBA" id="ARBA00022485"/>
    </source>
</evidence>
<dbReference type="Proteomes" id="UP000095743">
    <property type="component" value="Chromosome"/>
</dbReference>
<dbReference type="EC" id="7.-.-.-" evidence="10"/>
<dbReference type="InterPro" id="IPR007202">
    <property type="entry name" value="4Fe-4S_dom"/>
</dbReference>
<evidence type="ECO:0000256" key="6">
    <source>
        <dbReference type="ARBA" id="ARBA00022982"/>
    </source>
</evidence>